<dbReference type="InterPro" id="IPR009057">
    <property type="entry name" value="Homeodomain-like_sf"/>
</dbReference>
<evidence type="ECO:0000256" key="2">
    <source>
        <dbReference type="ARBA" id="ARBA00023125"/>
    </source>
</evidence>
<dbReference type="Gene3D" id="1.10.10.60">
    <property type="entry name" value="Homeodomain-like"/>
    <property type="match status" value="2"/>
</dbReference>
<dbReference type="PRINTS" id="PR00032">
    <property type="entry name" value="HTHARAC"/>
</dbReference>
<dbReference type="PANTHER" id="PTHR43280">
    <property type="entry name" value="ARAC-FAMILY TRANSCRIPTIONAL REGULATOR"/>
    <property type="match status" value="1"/>
</dbReference>
<dbReference type="SMART" id="SM00342">
    <property type="entry name" value="HTH_ARAC"/>
    <property type="match status" value="1"/>
</dbReference>
<dbReference type="AlphaFoldDB" id="G2H1C8"/>
<dbReference type="GO" id="GO:0043565">
    <property type="term" value="F:sequence-specific DNA binding"/>
    <property type="evidence" value="ECO:0007669"/>
    <property type="project" value="InterPro"/>
</dbReference>
<keyword evidence="6" id="KW-1185">Reference proteome</keyword>
<sequence length="143" mass="16313">MNDLNSSNFINAVRFVYDHIDQPITLKDLAKSVDISVSSLKRLFIETTAKTPGAFIRRLRMESAFRSLQSQKDSILEVALSSGFEDQSSFARRFKETFGYSPRQARKKLNIVSELENVLLDEPDIVELTDFPIQSVTEKGFLF</sequence>
<reference evidence="5 6" key="1">
    <citation type="journal article" date="2012" name="Genome Res.">
        <title>Genomic basis of endosymbiont-conferred protection against an insect parasitoid.</title>
        <authorList>
            <person name="Hansen A.K."/>
            <person name="Vorburger C."/>
            <person name="Moran N.A."/>
        </authorList>
    </citation>
    <scope>NUCLEOTIDE SEQUENCE [LARGE SCALE GENOMIC DNA]</scope>
    <source>
        <strain evidence="6">R5.15</strain>
    </source>
</reference>
<gene>
    <name evidence="5" type="ORF">Rin_00018700</name>
</gene>
<dbReference type="OrthoDB" id="282744at2"/>
<organism evidence="5 6">
    <name type="scientific">Candidatus Regiella insecticola 5.15</name>
    <dbReference type="NCBI Taxonomy" id="1005043"/>
    <lineage>
        <taxon>Bacteria</taxon>
        <taxon>Pseudomonadati</taxon>
        <taxon>Pseudomonadota</taxon>
        <taxon>Gammaproteobacteria</taxon>
        <taxon>Enterobacterales</taxon>
        <taxon>Enterobacteriaceae</taxon>
        <taxon>aphid secondary symbionts</taxon>
        <taxon>Candidatus Regiella</taxon>
    </lineage>
</organism>
<dbReference type="PANTHER" id="PTHR43280:SF2">
    <property type="entry name" value="HTH-TYPE TRANSCRIPTIONAL REGULATOR EXSA"/>
    <property type="match status" value="1"/>
</dbReference>
<dbReference type="EMBL" id="AGCA01000440">
    <property type="protein sequence ID" value="EGY28201.1"/>
    <property type="molecule type" value="Genomic_DNA"/>
</dbReference>
<dbReference type="RefSeq" id="WP_006707509.1">
    <property type="nucleotide sequence ID" value="NZ_AGCA01000440.1"/>
</dbReference>
<proteinExistence type="predicted"/>
<dbReference type="InterPro" id="IPR018060">
    <property type="entry name" value="HTH_AraC"/>
</dbReference>
<dbReference type="Pfam" id="PF12833">
    <property type="entry name" value="HTH_18"/>
    <property type="match status" value="1"/>
</dbReference>
<feature type="domain" description="HTH araC/xylS-type" evidence="4">
    <location>
        <begin position="10"/>
        <end position="108"/>
    </location>
</feature>
<evidence type="ECO:0000256" key="1">
    <source>
        <dbReference type="ARBA" id="ARBA00023015"/>
    </source>
</evidence>
<evidence type="ECO:0000259" key="4">
    <source>
        <dbReference type="PROSITE" id="PS01124"/>
    </source>
</evidence>
<evidence type="ECO:0000256" key="3">
    <source>
        <dbReference type="ARBA" id="ARBA00023163"/>
    </source>
</evidence>
<protein>
    <submittedName>
        <fullName evidence="5">Transcriptional regulator containing an amidase domain and an AraC-type DNA-binding HTH domain</fullName>
    </submittedName>
</protein>
<name>G2H1C8_9ENTR</name>
<keyword evidence="1" id="KW-0805">Transcription regulation</keyword>
<dbReference type="GO" id="GO:0003700">
    <property type="term" value="F:DNA-binding transcription factor activity"/>
    <property type="evidence" value="ECO:0007669"/>
    <property type="project" value="InterPro"/>
</dbReference>
<dbReference type="InterPro" id="IPR020449">
    <property type="entry name" value="Tscrpt_reg_AraC-type_HTH"/>
</dbReference>
<evidence type="ECO:0000313" key="6">
    <source>
        <dbReference type="Proteomes" id="UP000004116"/>
    </source>
</evidence>
<keyword evidence="3" id="KW-0804">Transcription</keyword>
<dbReference type="Proteomes" id="UP000004116">
    <property type="component" value="Unassembled WGS sequence"/>
</dbReference>
<keyword evidence="2 5" id="KW-0238">DNA-binding</keyword>
<accession>G2H1C8</accession>
<dbReference type="PROSITE" id="PS01124">
    <property type="entry name" value="HTH_ARAC_FAMILY_2"/>
    <property type="match status" value="1"/>
</dbReference>
<dbReference type="SUPFAM" id="SSF46689">
    <property type="entry name" value="Homeodomain-like"/>
    <property type="match status" value="2"/>
</dbReference>
<evidence type="ECO:0000313" key="5">
    <source>
        <dbReference type="EMBL" id="EGY28201.1"/>
    </source>
</evidence>
<comment type="caution">
    <text evidence="5">The sequence shown here is derived from an EMBL/GenBank/DDBJ whole genome shotgun (WGS) entry which is preliminary data.</text>
</comment>